<protein>
    <recommendedName>
        <fullName evidence="7">Bifunctional glutamine synthetase adenylyltransferase/adenylyl-removing enzyme</fullName>
    </recommendedName>
    <alternativeName>
        <fullName evidence="7">ATP:glutamine synthetase adenylyltransferase</fullName>
    </alternativeName>
    <alternativeName>
        <fullName evidence="7">ATase</fullName>
    </alternativeName>
    <domain>
        <recommendedName>
            <fullName evidence="7">Glutamine synthetase adenylyl-L-tyrosine phosphorylase</fullName>
            <ecNumber evidence="7">2.7.7.89</ecNumber>
        </recommendedName>
        <alternativeName>
            <fullName evidence="7">Adenylyl removase</fullName>
            <shortName evidence="7">AR</shortName>
            <shortName evidence="7">AT-N</shortName>
        </alternativeName>
    </domain>
    <domain>
        <recommendedName>
            <fullName evidence="7">Glutamine synthetase adenylyl transferase</fullName>
            <ecNumber evidence="7">2.7.7.42</ecNumber>
        </recommendedName>
        <alternativeName>
            <fullName evidence="7">Adenylyl transferase</fullName>
            <shortName evidence="7">AT</shortName>
            <shortName evidence="7">AT-C</shortName>
        </alternativeName>
    </domain>
</protein>
<comment type="catalytic activity">
    <reaction evidence="7">
        <text>[glutamine synthetase]-L-tyrosine + ATP = [glutamine synthetase]-O(4)-(5'-adenylyl)-L-tyrosine + diphosphate</text>
        <dbReference type="Rhea" id="RHEA:18589"/>
        <dbReference type="Rhea" id="RHEA-COMP:10660"/>
        <dbReference type="Rhea" id="RHEA-COMP:10661"/>
        <dbReference type="ChEBI" id="CHEBI:30616"/>
        <dbReference type="ChEBI" id="CHEBI:33019"/>
        <dbReference type="ChEBI" id="CHEBI:46858"/>
        <dbReference type="ChEBI" id="CHEBI:83624"/>
        <dbReference type="EC" id="2.7.7.42"/>
    </reaction>
</comment>
<name>A0ABW5BJ60_9PROT</name>
<dbReference type="InterPro" id="IPR005190">
    <property type="entry name" value="GlnE_rpt_dom"/>
</dbReference>
<dbReference type="EMBL" id="JBHUII010000004">
    <property type="protein sequence ID" value="MFD2206177.1"/>
    <property type="molecule type" value="Genomic_DNA"/>
</dbReference>
<evidence type="ECO:0000313" key="11">
    <source>
        <dbReference type="Proteomes" id="UP001597294"/>
    </source>
</evidence>
<dbReference type="PANTHER" id="PTHR30621">
    <property type="entry name" value="GLUTAMINE SYNTHETASE ADENYLYLTRANSFERASE"/>
    <property type="match status" value="1"/>
</dbReference>
<feature type="domain" description="Glutamate-ammonia ligase adenylyltransferase repeated" evidence="8">
    <location>
        <begin position="57"/>
        <end position="301"/>
    </location>
</feature>
<feature type="domain" description="PII-uridylyltransferase/Glutamine-synthetase adenylyltransferase" evidence="9">
    <location>
        <begin position="323"/>
        <end position="463"/>
    </location>
</feature>
<keyword evidence="11" id="KW-1185">Reference proteome</keyword>
<evidence type="ECO:0000259" key="8">
    <source>
        <dbReference type="Pfam" id="PF03710"/>
    </source>
</evidence>
<dbReference type="GO" id="GO:0047388">
    <property type="term" value="F:[glutamine synthetase]-adenylyl-L-tyrosine phosphorylase activity"/>
    <property type="evidence" value="ECO:0007669"/>
    <property type="project" value="UniProtKB-EC"/>
</dbReference>
<dbReference type="SUPFAM" id="SSF81301">
    <property type="entry name" value="Nucleotidyltransferase"/>
    <property type="match status" value="2"/>
</dbReference>
<evidence type="ECO:0000256" key="6">
    <source>
        <dbReference type="ARBA" id="ARBA00023268"/>
    </source>
</evidence>
<evidence type="ECO:0000259" key="9">
    <source>
        <dbReference type="Pfam" id="PF08335"/>
    </source>
</evidence>
<comment type="cofactor">
    <cofactor evidence="7">
        <name>Mg(2+)</name>
        <dbReference type="ChEBI" id="CHEBI:18420"/>
    </cofactor>
</comment>
<gene>
    <name evidence="7" type="primary">glnE</name>
    <name evidence="10" type="ORF">ACFSKO_11155</name>
</gene>
<proteinExistence type="inferred from homology"/>
<dbReference type="HAMAP" id="MF_00802">
    <property type="entry name" value="GlnE"/>
    <property type="match status" value="1"/>
</dbReference>
<keyword evidence="5 7" id="KW-0460">Magnesium</keyword>
<feature type="region of interest" description="Adenylyl removase" evidence="7">
    <location>
        <begin position="1"/>
        <end position="467"/>
    </location>
</feature>
<evidence type="ECO:0000256" key="7">
    <source>
        <dbReference type="HAMAP-Rule" id="MF_00802"/>
    </source>
</evidence>
<feature type="domain" description="PII-uridylyltransferase/Glutamine-synthetase adenylyltransferase" evidence="9">
    <location>
        <begin position="856"/>
        <end position="977"/>
    </location>
</feature>
<dbReference type="InterPro" id="IPR043519">
    <property type="entry name" value="NT_sf"/>
</dbReference>
<organism evidence="10 11">
    <name type="scientific">Kiloniella antarctica</name>
    <dbReference type="NCBI Taxonomy" id="1550907"/>
    <lineage>
        <taxon>Bacteria</taxon>
        <taxon>Pseudomonadati</taxon>
        <taxon>Pseudomonadota</taxon>
        <taxon>Alphaproteobacteria</taxon>
        <taxon>Rhodospirillales</taxon>
        <taxon>Kiloniellaceae</taxon>
        <taxon>Kiloniella</taxon>
    </lineage>
</organism>
<dbReference type="SUPFAM" id="SSF81593">
    <property type="entry name" value="Nucleotidyltransferase substrate binding subunit/domain"/>
    <property type="match status" value="2"/>
</dbReference>
<feature type="region of interest" description="Adenylyl transferase" evidence="7">
    <location>
        <begin position="474"/>
        <end position="987"/>
    </location>
</feature>
<keyword evidence="3 7" id="KW-0547">Nucleotide-binding</keyword>
<dbReference type="NCBIfam" id="NF010706">
    <property type="entry name" value="PRK14108.1"/>
    <property type="match status" value="1"/>
</dbReference>
<comment type="similarity">
    <text evidence="7">Belongs to the GlnE family.</text>
</comment>
<dbReference type="RefSeq" id="WP_380251500.1">
    <property type="nucleotide sequence ID" value="NZ_JBHUII010000004.1"/>
</dbReference>
<dbReference type="NCBIfam" id="NF008292">
    <property type="entry name" value="PRK11072.1"/>
    <property type="match status" value="1"/>
</dbReference>
<keyword evidence="4 7" id="KW-0067">ATP-binding</keyword>
<dbReference type="CDD" id="cd05401">
    <property type="entry name" value="NT_GlnE_GlnD_like"/>
    <property type="match status" value="2"/>
</dbReference>
<accession>A0ABW5BJ60</accession>
<comment type="function">
    <text evidence="7">Involved in the regulation of glutamine synthetase GlnA, a key enzyme in the process to assimilate ammonia. When cellular nitrogen levels are high, the C-terminal adenylyl transferase (AT) inactivates GlnA by covalent transfer of an adenylyl group from ATP to specific tyrosine residue of GlnA, thus reducing its activity. Conversely, when nitrogen levels are low, the N-terminal adenylyl removase (AR) activates GlnA by removing the adenylyl group by phosphorolysis, increasing its activity. The regulatory region of GlnE binds the signal transduction protein PII (GlnB) which indicates the nitrogen status of the cell.</text>
</comment>
<dbReference type="Pfam" id="PF08335">
    <property type="entry name" value="GlnD_UR_UTase"/>
    <property type="match status" value="2"/>
</dbReference>
<dbReference type="Gene3D" id="3.30.460.10">
    <property type="entry name" value="Beta Polymerase, domain 2"/>
    <property type="match status" value="2"/>
</dbReference>
<evidence type="ECO:0000313" key="10">
    <source>
        <dbReference type="EMBL" id="MFD2206177.1"/>
    </source>
</evidence>
<evidence type="ECO:0000256" key="4">
    <source>
        <dbReference type="ARBA" id="ARBA00022840"/>
    </source>
</evidence>
<reference evidence="11" key="1">
    <citation type="journal article" date="2019" name="Int. J. Syst. Evol. Microbiol.">
        <title>The Global Catalogue of Microorganisms (GCM) 10K type strain sequencing project: providing services to taxonomists for standard genome sequencing and annotation.</title>
        <authorList>
            <consortium name="The Broad Institute Genomics Platform"/>
            <consortium name="The Broad Institute Genome Sequencing Center for Infectious Disease"/>
            <person name="Wu L."/>
            <person name="Ma J."/>
        </authorList>
    </citation>
    <scope>NUCLEOTIDE SEQUENCE [LARGE SCALE GENOMIC DNA]</scope>
    <source>
        <strain evidence="11">CGMCC 4.7192</strain>
    </source>
</reference>
<dbReference type="Gene3D" id="1.20.120.330">
    <property type="entry name" value="Nucleotidyltransferases domain 2"/>
    <property type="match status" value="2"/>
</dbReference>
<evidence type="ECO:0000256" key="3">
    <source>
        <dbReference type="ARBA" id="ARBA00022741"/>
    </source>
</evidence>
<dbReference type="InterPro" id="IPR013546">
    <property type="entry name" value="PII_UdlTrfase/GS_AdlTrfase"/>
</dbReference>
<dbReference type="EC" id="2.7.7.89" evidence="7"/>
<keyword evidence="6 7" id="KW-0511">Multifunctional enzyme</keyword>
<comment type="caution">
    <text evidence="10">The sequence shown here is derived from an EMBL/GenBank/DDBJ whole genome shotgun (WGS) entry which is preliminary data.</text>
</comment>
<dbReference type="Gene3D" id="1.20.120.1510">
    <property type="match status" value="1"/>
</dbReference>
<dbReference type="InterPro" id="IPR023057">
    <property type="entry name" value="GlnE"/>
</dbReference>
<sequence>MILSFSFSEETLPKIGNSERAKLGCTHWEERIERIENSDLKQDLIYFYNTPKVNSLLRSVFSNSPYLSDCLLRDMEFLRDLLKHGAEKSLTNIHTHLLENVATSTDRQTIMAALRRAKKQASLAIAFADITGQWTDQRVVEELTEFASTAISTTVSHLLLELEKRGHIKLKTPKTPEQDCGYVVLAMGKLGSWELNYSSDIDLIILFDPEKINYLHDRGPHEGMVRMTRDLVRCLDDRTKDGYVFRTDLRLRPDPSATPLALSFNAAMTYYETTGLNWERCAMIKANPIAGDKELGHRFLKEIKPFVWRKHLDFAAINDIHAIKRQIHAHKGGAKIAVKGHNIKLGRGGIREIEFFAQTQQLIWGGRNPELRSSSTAYALEQLHHAHLISLKAYTDMTEAYWFLRRVENRLQMVDDQQTQFLPETDESLAEITAFLGYDSVEEFSDELLHHLHVVEDHYATLFEEEHTAPAATKNLVFTGQEASPELVESLQKIGFADGTWVFQLITKWKQGRYRAVRSDRSRRLMAEIVPVLLEAFGKSTAPDHALNKFDEFLAGLPTGVQLFSMLQSNPNLLNLLAEIMGSAPALADRLSHSPRLLDAVLSEDFFQQLPNQNALHDQLLTALDQARDFQDVLDFSRSWANDQKFRVGLQILRATGSIERASRDLSNIAQSTIEALLPKVHDELKNRHGDIESSNFAILAMGKLGSHEMTVTSDLDLISLYEINGGVQQSNGDRPLDPTQYFARLTQRFTNALSVMTPEGRLYEIDMRLRPSGGAGPLALSLMAFERYQLNDAWTWEHMALTRARAIAGTKSFCDNINHVIGEVLCLKRDPQKLVDDIADMRLRIAKGKPAKGLWDIKQISGGLIDLEFLSQYLQLKHAHDNPKVLHPNTKQSFKQLGQEGLLSSPDCADLIEAFDLFHQLQNLLRLTTGEKLDEETAPPEVLSRLATALSEPGFPELKARYIHTTERIAEIYERLITAEISAKKE</sequence>
<dbReference type="Pfam" id="PF03710">
    <property type="entry name" value="GlnE"/>
    <property type="match status" value="2"/>
</dbReference>
<feature type="domain" description="Glutamate-ammonia ligase adenylyltransferase repeated" evidence="8">
    <location>
        <begin position="575"/>
        <end position="815"/>
    </location>
</feature>
<dbReference type="PANTHER" id="PTHR30621:SF0">
    <property type="entry name" value="BIFUNCTIONAL GLUTAMINE SYNTHETASE ADENYLYLTRANSFERASE_ADENYLYL-REMOVING ENZYME"/>
    <property type="match status" value="1"/>
</dbReference>
<evidence type="ECO:0000256" key="2">
    <source>
        <dbReference type="ARBA" id="ARBA00022695"/>
    </source>
</evidence>
<dbReference type="EC" id="2.7.7.42" evidence="7"/>
<evidence type="ECO:0000256" key="1">
    <source>
        <dbReference type="ARBA" id="ARBA00022679"/>
    </source>
</evidence>
<comment type="catalytic activity">
    <reaction evidence="7">
        <text>[glutamine synthetase]-O(4)-(5'-adenylyl)-L-tyrosine + phosphate = [glutamine synthetase]-L-tyrosine + ADP</text>
        <dbReference type="Rhea" id="RHEA:43716"/>
        <dbReference type="Rhea" id="RHEA-COMP:10660"/>
        <dbReference type="Rhea" id="RHEA-COMP:10661"/>
        <dbReference type="ChEBI" id="CHEBI:43474"/>
        <dbReference type="ChEBI" id="CHEBI:46858"/>
        <dbReference type="ChEBI" id="CHEBI:83624"/>
        <dbReference type="ChEBI" id="CHEBI:456216"/>
        <dbReference type="EC" id="2.7.7.89"/>
    </reaction>
</comment>
<evidence type="ECO:0000256" key="5">
    <source>
        <dbReference type="ARBA" id="ARBA00022842"/>
    </source>
</evidence>
<dbReference type="Proteomes" id="UP001597294">
    <property type="component" value="Unassembled WGS sequence"/>
</dbReference>
<keyword evidence="2 7" id="KW-0548">Nucleotidyltransferase</keyword>
<keyword evidence="1 7" id="KW-0808">Transferase</keyword>